<dbReference type="InterPro" id="IPR001697">
    <property type="entry name" value="Pyr_Knase"/>
</dbReference>
<organism evidence="13 14">
    <name type="scientific">Neisseria arctica</name>
    <dbReference type="NCBI Taxonomy" id="1470200"/>
    <lineage>
        <taxon>Bacteria</taxon>
        <taxon>Pseudomonadati</taxon>
        <taxon>Pseudomonadota</taxon>
        <taxon>Betaproteobacteria</taxon>
        <taxon>Neisseriales</taxon>
        <taxon>Neisseriaceae</taxon>
        <taxon>Neisseria</taxon>
    </lineage>
</organism>
<evidence type="ECO:0000256" key="3">
    <source>
        <dbReference type="ARBA" id="ARBA00012142"/>
    </source>
</evidence>
<comment type="similarity">
    <text evidence="2">Belongs to the pyruvate kinase family.</text>
</comment>
<feature type="domain" description="Pyruvate kinase barrel" evidence="12">
    <location>
        <begin position="14"/>
        <end position="66"/>
    </location>
</feature>
<accession>A0A0J0YNX9</accession>
<dbReference type="GO" id="GO:0016301">
    <property type="term" value="F:kinase activity"/>
    <property type="evidence" value="ECO:0007669"/>
    <property type="project" value="UniProtKB-KW"/>
</dbReference>
<evidence type="ECO:0000256" key="5">
    <source>
        <dbReference type="ARBA" id="ARBA00022723"/>
    </source>
</evidence>
<keyword evidence="11" id="KW-0670">Pyruvate</keyword>
<evidence type="ECO:0000256" key="1">
    <source>
        <dbReference type="ARBA" id="ARBA00004997"/>
    </source>
</evidence>
<keyword evidence="8" id="KW-0067">ATP-binding</keyword>
<comment type="pathway">
    <text evidence="1">Carbohydrate degradation; glycolysis; pyruvate from D-glyceraldehyde 3-phosphate: step 5/5.</text>
</comment>
<dbReference type="GO" id="GO:0000287">
    <property type="term" value="F:magnesium ion binding"/>
    <property type="evidence" value="ECO:0007669"/>
    <property type="project" value="InterPro"/>
</dbReference>
<feature type="non-terminal residue" evidence="13">
    <location>
        <position position="68"/>
    </location>
</feature>
<keyword evidence="14" id="KW-1185">Reference proteome</keyword>
<keyword evidence="7" id="KW-0418">Kinase</keyword>
<dbReference type="AlphaFoldDB" id="A0A0J0YNX9"/>
<evidence type="ECO:0000256" key="7">
    <source>
        <dbReference type="ARBA" id="ARBA00022777"/>
    </source>
</evidence>
<keyword evidence="5" id="KW-0479">Metal-binding</keyword>
<dbReference type="Gene3D" id="3.20.20.60">
    <property type="entry name" value="Phosphoenolpyruvate-binding domains"/>
    <property type="match status" value="1"/>
</dbReference>
<dbReference type="GO" id="GO:0030955">
    <property type="term" value="F:potassium ion binding"/>
    <property type="evidence" value="ECO:0007669"/>
    <property type="project" value="InterPro"/>
</dbReference>
<gene>
    <name evidence="13" type="ORF">PL75_11390</name>
</gene>
<comment type="caution">
    <text evidence="13">The sequence shown here is derived from an EMBL/GenBank/DDBJ whole genome shotgun (WGS) entry which is preliminary data.</text>
</comment>
<dbReference type="InterPro" id="IPR015793">
    <property type="entry name" value="Pyrv_Knase_brl"/>
</dbReference>
<evidence type="ECO:0000256" key="11">
    <source>
        <dbReference type="ARBA" id="ARBA00023317"/>
    </source>
</evidence>
<keyword evidence="4" id="KW-0808">Transferase</keyword>
<evidence type="ECO:0000256" key="10">
    <source>
        <dbReference type="ARBA" id="ARBA00023152"/>
    </source>
</evidence>
<dbReference type="RefSeq" id="WP_047762050.1">
    <property type="nucleotide sequence ID" value="NZ_JTDO01000191.1"/>
</dbReference>
<dbReference type="InterPro" id="IPR015813">
    <property type="entry name" value="Pyrv/PenolPyrv_kinase-like_dom"/>
</dbReference>
<dbReference type="SUPFAM" id="SSF51621">
    <property type="entry name" value="Phosphoenolpyruvate/pyruvate domain"/>
    <property type="match status" value="1"/>
</dbReference>
<evidence type="ECO:0000313" key="14">
    <source>
        <dbReference type="Proteomes" id="UP000036027"/>
    </source>
</evidence>
<evidence type="ECO:0000256" key="9">
    <source>
        <dbReference type="ARBA" id="ARBA00022842"/>
    </source>
</evidence>
<evidence type="ECO:0000259" key="12">
    <source>
        <dbReference type="Pfam" id="PF00224"/>
    </source>
</evidence>
<name>A0A0J0YNX9_9NEIS</name>
<dbReference type="EMBL" id="JTDO01000191">
    <property type="protein sequence ID" value="KLT71859.1"/>
    <property type="molecule type" value="Genomic_DNA"/>
</dbReference>
<protein>
    <recommendedName>
        <fullName evidence="3">pyruvate kinase</fullName>
        <ecNumber evidence="3">2.7.1.40</ecNumber>
    </recommendedName>
</protein>
<evidence type="ECO:0000256" key="6">
    <source>
        <dbReference type="ARBA" id="ARBA00022741"/>
    </source>
</evidence>
<dbReference type="Proteomes" id="UP000036027">
    <property type="component" value="Unassembled WGS sequence"/>
</dbReference>
<dbReference type="EC" id="2.7.1.40" evidence="3"/>
<evidence type="ECO:0000256" key="8">
    <source>
        <dbReference type="ARBA" id="ARBA00022840"/>
    </source>
</evidence>
<reference evidence="13 14" key="1">
    <citation type="submission" date="2014-11" db="EMBL/GenBank/DDBJ databases">
        <title>Genome of a novel goose pathogen.</title>
        <authorList>
            <person name="Hansen C.M."/>
            <person name="Hueffer K."/>
            <person name="Choi S.C."/>
        </authorList>
    </citation>
    <scope>NUCLEOTIDE SEQUENCE [LARGE SCALE GENOMIC DNA]</scope>
    <source>
        <strain evidence="13 14">KH1503</strain>
    </source>
</reference>
<dbReference type="InterPro" id="IPR040442">
    <property type="entry name" value="Pyrv_kinase-like_dom_sf"/>
</dbReference>
<dbReference type="PANTHER" id="PTHR11817">
    <property type="entry name" value="PYRUVATE KINASE"/>
    <property type="match status" value="1"/>
</dbReference>
<proteinExistence type="inferred from homology"/>
<dbReference type="Pfam" id="PF00224">
    <property type="entry name" value="PK"/>
    <property type="match status" value="1"/>
</dbReference>
<evidence type="ECO:0000256" key="4">
    <source>
        <dbReference type="ARBA" id="ARBA00022679"/>
    </source>
</evidence>
<dbReference type="GO" id="GO:0004743">
    <property type="term" value="F:pyruvate kinase activity"/>
    <property type="evidence" value="ECO:0007669"/>
    <property type="project" value="UniProtKB-EC"/>
</dbReference>
<evidence type="ECO:0000256" key="2">
    <source>
        <dbReference type="ARBA" id="ARBA00008663"/>
    </source>
</evidence>
<evidence type="ECO:0000313" key="13">
    <source>
        <dbReference type="EMBL" id="KLT71859.1"/>
    </source>
</evidence>
<keyword evidence="10" id="KW-0324">Glycolysis</keyword>
<dbReference type="GO" id="GO:0005524">
    <property type="term" value="F:ATP binding"/>
    <property type="evidence" value="ECO:0007669"/>
    <property type="project" value="UniProtKB-KW"/>
</dbReference>
<dbReference type="STRING" id="1470200.PL75_11390"/>
<sequence length="68" mass="7621">MSKPTRDLTRIRNNTKIIATLGPGSNNVELLEDIIRVGGLNVVRFNFRHGPAEFHRENAEIVRAAAPR</sequence>
<keyword evidence="9" id="KW-0460">Magnesium</keyword>
<keyword evidence="6" id="KW-0547">Nucleotide-binding</keyword>